<protein>
    <recommendedName>
        <fullName evidence="5">alanine--glyoxylate transaminase</fullName>
        <ecNumber evidence="5">2.6.1.44</ecNumber>
    </recommendedName>
</protein>
<proteinExistence type="inferred from homology"/>
<accession>A0AAE1QQ98</accession>
<keyword evidence="8" id="KW-0663">Pyridoxal phosphate</keyword>
<comment type="subcellular location">
    <subcellularLocation>
        <location evidence="2">Mitochondrion</location>
    </subcellularLocation>
</comment>
<dbReference type="SUPFAM" id="SSF53383">
    <property type="entry name" value="PLP-dependent transferases"/>
    <property type="match status" value="1"/>
</dbReference>
<comment type="cofactor">
    <cofactor evidence="1">
        <name>pyridoxal 5'-phosphate</name>
        <dbReference type="ChEBI" id="CHEBI:597326"/>
    </cofactor>
</comment>
<evidence type="ECO:0000313" key="9">
    <source>
        <dbReference type="EMBL" id="KAK4337381.1"/>
    </source>
</evidence>
<dbReference type="Proteomes" id="UP001291623">
    <property type="component" value="Unassembled WGS sequence"/>
</dbReference>
<dbReference type="InterPro" id="IPR015424">
    <property type="entry name" value="PyrdxlP-dep_Trfase"/>
</dbReference>
<evidence type="ECO:0000256" key="1">
    <source>
        <dbReference type="ARBA" id="ARBA00001933"/>
    </source>
</evidence>
<dbReference type="GO" id="GO:0019481">
    <property type="term" value="P:L-alanine catabolic process, by transamination"/>
    <property type="evidence" value="ECO:0007669"/>
    <property type="project" value="TreeGrafter"/>
</dbReference>
<evidence type="ECO:0000256" key="8">
    <source>
        <dbReference type="RuleBase" id="RU003560"/>
    </source>
</evidence>
<comment type="subunit">
    <text evidence="4">Homotetramer.</text>
</comment>
<keyword evidence="6" id="KW-0032">Aminotransferase</keyword>
<dbReference type="AlphaFoldDB" id="A0AAE1QQ98"/>
<dbReference type="GO" id="GO:0030170">
    <property type="term" value="F:pyridoxal phosphate binding"/>
    <property type="evidence" value="ECO:0007669"/>
    <property type="project" value="InterPro"/>
</dbReference>
<dbReference type="PANTHER" id="PTHR45688">
    <property type="match status" value="1"/>
</dbReference>
<dbReference type="GO" id="GO:0008453">
    <property type="term" value="F:alanine-glyoxylate transaminase activity"/>
    <property type="evidence" value="ECO:0007669"/>
    <property type="project" value="UniProtKB-EC"/>
</dbReference>
<keyword evidence="10" id="KW-1185">Reference proteome</keyword>
<dbReference type="Pfam" id="PF00202">
    <property type="entry name" value="Aminotran_3"/>
    <property type="match status" value="1"/>
</dbReference>
<dbReference type="InterPro" id="IPR046342">
    <property type="entry name" value="CBS_dom_sf"/>
</dbReference>
<name>A0AAE1QQ98_9SOLA</name>
<dbReference type="InterPro" id="IPR005814">
    <property type="entry name" value="Aminotrans_3"/>
</dbReference>
<dbReference type="Gene3D" id="3.40.640.10">
    <property type="entry name" value="Type I PLP-dependent aspartate aminotransferase-like (Major domain)"/>
    <property type="match status" value="1"/>
</dbReference>
<evidence type="ECO:0000256" key="5">
    <source>
        <dbReference type="ARBA" id="ARBA00013049"/>
    </source>
</evidence>
<organism evidence="9 10">
    <name type="scientific">Anisodus tanguticus</name>
    <dbReference type="NCBI Taxonomy" id="243964"/>
    <lineage>
        <taxon>Eukaryota</taxon>
        <taxon>Viridiplantae</taxon>
        <taxon>Streptophyta</taxon>
        <taxon>Embryophyta</taxon>
        <taxon>Tracheophyta</taxon>
        <taxon>Spermatophyta</taxon>
        <taxon>Magnoliopsida</taxon>
        <taxon>eudicotyledons</taxon>
        <taxon>Gunneridae</taxon>
        <taxon>Pentapetalae</taxon>
        <taxon>asterids</taxon>
        <taxon>lamiids</taxon>
        <taxon>Solanales</taxon>
        <taxon>Solanaceae</taxon>
        <taxon>Solanoideae</taxon>
        <taxon>Hyoscyameae</taxon>
        <taxon>Anisodus</taxon>
    </lineage>
</organism>
<gene>
    <name evidence="9" type="ORF">RND71_043867</name>
</gene>
<dbReference type="SUPFAM" id="SSF54631">
    <property type="entry name" value="CBS-domain pair"/>
    <property type="match status" value="1"/>
</dbReference>
<evidence type="ECO:0000256" key="7">
    <source>
        <dbReference type="ARBA" id="ARBA00022679"/>
    </source>
</evidence>
<comment type="similarity">
    <text evidence="3 8">Belongs to the class-III pyridoxal-phosphate-dependent aminotransferase family.</text>
</comment>
<evidence type="ECO:0000256" key="6">
    <source>
        <dbReference type="ARBA" id="ARBA00022576"/>
    </source>
</evidence>
<dbReference type="InterPro" id="IPR015421">
    <property type="entry name" value="PyrdxlP-dep_Trfase_major"/>
</dbReference>
<dbReference type="EMBL" id="JAVYJV010000032">
    <property type="protein sequence ID" value="KAK4337381.1"/>
    <property type="molecule type" value="Genomic_DNA"/>
</dbReference>
<reference evidence="9" key="1">
    <citation type="submission" date="2023-12" db="EMBL/GenBank/DDBJ databases">
        <title>Genome assembly of Anisodus tanguticus.</title>
        <authorList>
            <person name="Wang Y.-J."/>
        </authorList>
    </citation>
    <scope>NUCLEOTIDE SEQUENCE</scope>
    <source>
        <strain evidence="9">KB-2021</strain>
        <tissue evidence="9">Leaf</tissue>
    </source>
</reference>
<sequence length="405" mass="45786">MSLSEDNLSFNQAHLNEFSINSLDESDPVAINLMLSQNGSFKGINDYFSNIKDDSNYEIENMELTSSHPSDTDIISSSENQNKIYLKDISCPYEHTNHILVAEWSNTQSISCPITPNLNETKPMKSIDEENFRTRTSSESSTHNYTPYNSKKNVVDVFRNRSLSMGYNDLPKFYYLPKPFYMDLTLEEVQVGTYSDIELSTMDTKLIDVMKKLVDRRISALPIVDENGSEANELAVMIARLHTQANEIVSLQNCYHGCSPTTLGLNGIGEWKHKLLSSFGIHHVINPDVYRGKYGNINCRDSMSENESKCKNSEQDKCCSNYVKDFESLINDFIAKDNFAAFIVESIQGVGGTVQYPRNYLKQVSEIVKKNKGLLISDEVQTGFGRTGKNFWGFQNHGIKPDIGN</sequence>
<evidence type="ECO:0000313" key="10">
    <source>
        <dbReference type="Proteomes" id="UP001291623"/>
    </source>
</evidence>
<evidence type="ECO:0000256" key="4">
    <source>
        <dbReference type="ARBA" id="ARBA00011881"/>
    </source>
</evidence>
<evidence type="ECO:0000256" key="3">
    <source>
        <dbReference type="ARBA" id="ARBA00008954"/>
    </source>
</evidence>
<dbReference type="EC" id="2.6.1.44" evidence="5"/>
<dbReference type="PANTHER" id="PTHR45688:SF3">
    <property type="entry name" value="ALANINE--GLYOXYLATE AMINOTRANSFERASE 2, MITOCHONDRIAL"/>
    <property type="match status" value="1"/>
</dbReference>
<dbReference type="GO" id="GO:0005739">
    <property type="term" value="C:mitochondrion"/>
    <property type="evidence" value="ECO:0007669"/>
    <property type="project" value="UniProtKB-SubCell"/>
</dbReference>
<dbReference type="GO" id="GO:0009436">
    <property type="term" value="P:glyoxylate catabolic process"/>
    <property type="evidence" value="ECO:0007669"/>
    <property type="project" value="TreeGrafter"/>
</dbReference>
<keyword evidence="7" id="KW-0808">Transferase</keyword>
<comment type="caution">
    <text evidence="9">The sequence shown here is derived from an EMBL/GenBank/DDBJ whole genome shotgun (WGS) entry which is preliminary data.</text>
</comment>
<evidence type="ECO:0000256" key="2">
    <source>
        <dbReference type="ARBA" id="ARBA00004173"/>
    </source>
</evidence>